<comment type="caution">
    <text evidence="1">The sequence shown here is derived from an EMBL/GenBank/DDBJ whole genome shotgun (WGS) entry which is preliminary data.</text>
</comment>
<dbReference type="RefSeq" id="WP_213366143.1">
    <property type="nucleotide sequence ID" value="NZ_BSFM01000004.1"/>
</dbReference>
<name>A0A9W6N9T1_9HYPH</name>
<dbReference type="EMBL" id="BSFM01000004">
    <property type="protein sequence ID" value="GLK82721.1"/>
    <property type="molecule type" value="Genomic_DNA"/>
</dbReference>
<sequence>MKALEQAARRICALDLAAAGADADEIPAMVDRYWPVVANEAREGVVVIGEWPFTVEEIAALTAEYEKLVPIHGENAQ</sequence>
<dbReference type="AlphaFoldDB" id="A0A9W6N9T1"/>
<reference evidence="1" key="2">
    <citation type="submission" date="2023-01" db="EMBL/GenBank/DDBJ databases">
        <authorList>
            <person name="Sun Q."/>
            <person name="Evtushenko L."/>
        </authorList>
    </citation>
    <scope>NUCLEOTIDE SEQUENCE</scope>
    <source>
        <strain evidence="1">VKM B-2789</strain>
    </source>
</reference>
<organism evidence="1 2">
    <name type="scientific">Ancylobacter defluvii</name>
    <dbReference type="NCBI Taxonomy" id="1282440"/>
    <lineage>
        <taxon>Bacteria</taxon>
        <taxon>Pseudomonadati</taxon>
        <taxon>Pseudomonadota</taxon>
        <taxon>Alphaproteobacteria</taxon>
        <taxon>Hyphomicrobiales</taxon>
        <taxon>Xanthobacteraceae</taxon>
        <taxon>Ancylobacter</taxon>
    </lineage>
</organism>
<keyword evidence="2" id="KW-1185">Reference proteome</keyword>
<evidence type="ECO:0000313" key="1">
    <source>
        <dbReference type="EMBL" id="GLK82721.1"/>
    </source>
</evidence>
<reference evidence="1" key="1">
    <citation type="journal article" date="2014" name="Int. J. Syst. Evol. Microbiol.">
        <title>Complete genome sequence of Corynebacterium casei LMG S-19264T (=DSM 44701T), isolated from a smear-ripened cheese.</title>
        <authorList>
            <consortium name="US DOE Joint Genome Institute (JGI-PGF)"/>
            <person name="Walter F."/>
            <person name="Albersmeier A."/>
            <person name="Kalinowski J."/>
            <person name="Ruckert C."/>
        </authorList>
    </citation>
    <scope>NUCLEOTIDE SEQUENCE</scope>
    <source>
        <strain evidence="1">VKM B-2789</strain>
    </source>
</reference>
<evidence type="ECO:0000313" key="2">
    <source>
        <dbReference type="Proteomes" id="UP001143330"/>
    </source>
</evidence>
<proteinExistence type="predicted"/>
<accession>A0A9W6N9T1</accession>
<protein>
    <submittedName>
        <fullName evidence="1">Uncharacterized protein</fullName>
    </submittedName>
</protein>
<dbReference type="Proteomes" id="UP001143330">
    <property type="component" value="Unassembled WGS sequence"/>
</dbReference>
<gene>
    <name evidence="1" type="ORF">GCM10017653_07900</name>
</gene>